<dbReference type="Gene3D" id="1.10.443.10">
    <property type="entry name" value="Intergrase catalytic core"/>
    <property type="match status" value="1"/>
</dbReference>
<evidence type="ECO:0000256" key="4">
    <source>
        <dbReference type="SAM" id="MobiDB-lite"/>
    </source>
</evidence>
<keyword evidence="5" id="KW-0695">RNA-directed DNA polymerase</keyword>
<dbReference type="Proteomes" id="UP000636479">
    <property type="component" value="Unassembled WGS sequence"/>
</dbReference>
<dbReference type="RefSeq" id="XP_037225793.1">
    <property type="nucleotide sequence ID" value="XM_037357883.1"/>
</dbReference>
<dbReference type="OrthoDB" id="2678913at2759"/>
<dbReference type="GO" id="GO:0003964">
    <property type="term" value="F:RNA-directed DNA polymerase activity"/>
    <property type="evidence" value="ECO:0007669"/>
    <property type="project" value="UniProtKB-KW"/>
</dbReference>
<dbReference type="GO" id="GO:0003677">
    <property type="term" value="F:DNA binding"/>
    <property type="evidence" value="ECO:0007669"/>
    <property type="project" value="UniProtKB-KW"/>
</dbReference>
<keyword evidence="1" id="KW-0238">DNA-binding</keyword>
<gene>
    <name evidence="5" type="ORF">MIND_00093000</name>
</gene>
<dbReference type="PANTHER" id="PTHR33050:SF7">
    <property type="entry name" value="RIBONUCLEASE H"/>
    <property type="match status" value="1"/>
</dbReference>
<evidence type="ECO:0000313" key="5">
    <source>
        <dbReference type="EMBL" id="KAF7315770.1"/>
    </source>
</evidence>
<comment type="caution">
    <text evidence="5">The sequence shown here is derived from an EMBL/GenBank/DDBJ whole genome shotgun (WGS) entry which is preliminary data.</text>
</comment>
<dbReference type="InterPro" id="IPR010998">
    <property type="entry name" value="Integrase_recombinase_N"/>
</dbReference>
<evidence type="ECO:0000313" key="6">
    <source>
        <dbReference type="Proteomes" id="UP000636479"/>
    </source>
</evidence>
<organism evidence="5 6">
    <name type="scientific">Mycena indigotica</name>
    <dbReference type="NCBI Taxonomy" id="2126181"/>
    <lineage>
        <taxon>Eukaryota</taxon>
        <taxon>Fungi</taxon>
        <taxon>Dikarya</taxon>
        <taxon>Basidiomycota</taxon>
        <taxon>Agaricomycotina</taxon>
        <taxon>Agaricomycetes</taxon>
        <taxon>Agaricomycetidae</taxon>
        <taxon>Agaricales</taxon>
        <taxon>Marasmiineae</taxon>
        <taxon>Mycenaceae</taxon>
        <taxon>Mycena</taxon>
    </lineage>
</organism>
<proteinExistence type="predicted"/>
<dbReference type="GO" id="GO:0006310">
    <property type="term" value="P:DNA recombination"/>
    <property type="evidence" value="ECO:0007669"/>
    <property type="project" value="UniProtKB-KW"/>
</dbReference>
<evidence type="ECO:0000256" key="2">
    <source>
        <dbReference type="ARBA" id="ARBA00023172"/>
    </source>
</evidence>
<keyword evidence="3" id="KW-0175">Coiled coil</keyword>
<dbReference type="InterPro" id="IPR011010">
    <property type="entry name" value="DNA_brk_join_enz"/>
</dbReference>
<dbReference type="GO" id="GO:0015074">
    <property type="term" value="P:DNA integration"/>
    <property type="evidence" value="ECO:0007669"/>
    <property type="project" value="InterPro"/>
</dbReference>
<name>A0A8H6TBL0_9AGAR</name>
<dbReference type="SUPFAM" id="SSF47823">
    <property type="entry name" value="lambda integrase-like, N-terminal domain"/>
    <property type="match status" value="1"/>
</dbReference>
<keyword evidence="6" id="KW-1185">Reference proteome</keyword>
<dbReference type="SUPFAM" id="SSF56349">
    <property type="entry name" value="DNA breaking-rejoining enzymes"/>
    <property type="match status" value="1"/>
</dbReference>
<keyword evidence="5" id="KW-0548">Nucleotidyltransferase</keyword>
<accession>A0A8H6TBL0</accession>
<dbReference type="InterPro" id="IPR052055">
    <property type="entry name" value="Hepadnavirus_pol/RT"/>
</dbReference>
<dbReference type="InterPro" id="IPR013762">
    <property type="entry name" value="Integrase-like_cat_sf"/>
</dbReference>
<evidence type="ECO:0000256" key="3">
    <source>
        <dbReference type="SAM" id="Coils"/>
    </source>
</evidence>
<protein>
    <submittedName>
        <fullName evidence="5">Reverse transcriptase ribonuclease h</fullName>
    </submittedName>
</protein>
<keyword evidence="2" id="KW-0233">DNA recombination</keyword>
<sequence length="1464" mass="163385">MPNNPNPRLLSDPNLAICPDFSSDAYDIIRAALTTQNSGITDPIAALQKSWTDNNEKEKERWANQVAADEAERAEQERLRREAEDQAAAAVAQAAEAEKLEAEKKKPKLGDFNITTAPPARLETRLSHYAQKKLEKKEYVYLWPFTPKGLAETEIASLSSADDSSTFKLSQNADSELTVLAGPSAGSHKSMRRDQELEFREFELGSNRYLAELPRFNFPEQHVNALAVFFYDVVSHPMRAQAHGEQILLKYADRYREEWFRTLGTPAAFNISLINEDGLERIRQSRVNTLTNGNFAFSLTSCHLPLPLAVAVCLCRLPLPLAVEPPRGHLPFAIATQDQHDPPTAPTVQKDGLTRQALAGGTTQAHPQIAFFKAAHTQEPLRVRCASGSTQTRQSAAQKNSGMEVEPDALANEACWKPETIVSCASTGSENPVAGNQNLGGNTTTSARVVAQPLTALQAAIADRRLNPLTPLRAEAWEDALRRGQLFDRYPDIPAGLRNGFNISIPPIYSTITPANSKTLGEHQKAFLDVISSEFSARRYLGPFSRPQMEAEIGHFQSSPLSMVPKPHEIEKMRLVQNYSFPRTPKEGLFSINFYINSDDFPCTWGTLNAVSFKICMLPPGSQIGIRDVSEAYRNIPTHESQWPGAVIWQPREKTFLHSTQMSALERAQELEVMGEVGDGLADIIRSRGLGPMSKWIDDSCFLRIRREFLHEYNKNRAAVAEHLQTWGGQHHSAGRLWWGGEELPDGRIEEYDEDFATPIEDWSGVSSRSVADAEFCYNFNDINAVTDPLGVPWKSKKDIPFSEAAPYTGFIWNLADRSISLTPEKAEKYRNCITAWLAKRTHTLQEVQRLFGKLLHASIIIPAGRAYITKLEYMLGVFHDKPFMPRTSPRGTNSDLEWWLHALNRPHLSRPIPGPCEVSDTQAYSDASSGVGIAIVIKSHWRAWKLCPGWKTVGRDILWAEAIGFEFLIRTLIAEGAENRHIAVYGDNEGVVKGWWAGRSRNQEVNDVFRRIHAICENAGISIRSRYVPSEFNPADNPSRGVYPDRNQLLRPIPIPTELKDFVVNIGDRDFDLPADSTSFIASRPRPYPAHLTLIPSPLRPICFASDRLYAWSPASTSRQNSIISTSDQENIKRVLSFAWRDGTLETYGTGLLVFHCFCDTRNIPEAQRAPASRELLAAFVAAAAGSYGGKTLEGMLAGVRAWHIIHGVDWLANDSECEALLRAASALAPETSKRKPRRPFTLEIIELICNNLDKSKHQDAAIWACLTIAYYSCARLGELVVKTLASFDATKHVTKSGLRTETDRHGLETIALHIPITKACPTGEDLVFATQSGPSDPRNALAHHLSLNLPDTRSHLFCYKSGRARRPLTKSAFLKRIHQILKANNLDPLQGHGIRIGSTLFYLLRGVPFEVVKTMGRWQSDAFQLYLRKHAQILAPYIQANPELHAEFIKLSMPPIRCESPS</sequence>
<reference evidence="5" key="1">
    <citation type="submission" date="2020-05" db="EMBL/GenBank/DDBJ databases">
        <title>Mycena genomes resolve the evolution of fungal bioluminescence.</title>
        <authorList>
            <person name="Tsai I.J."/>
        </authorList>
    </citation>
    <scope>NUCLEOTIDE SEQUENCE</scope>
    <source>
        <strain evidence="5">171206Taipei</strain>
    </source>
</reference>
<dbReference type="PANTHER" id="PTHR33050">
    <property type="entry name" value="REVERSE TRANSCRIPTASE DOMAIN-CONTAINING PROTEIN"/>
    <property type="match status" value="1"/>
</dbReference>
<feature type="compositionally biased region" description="Polar residues" evidence="4">
    <location>
        <begin position="387"/>
        <end position="401"/>
    </location>
</feature>
<dbReference type="EMBL" id="JACAZF010000001">
    <property type="protein sequence ID" value="KAF7315770.1"/>
    <property type="molecule type" value="Genomic_DNA"/>
</dbReference>
<feature type="coiled-coil region" evidence="3">
    <location>
        <begin position="57"/>
        <end position="103"/>
    </location>
</feature>
<dbReference type="Gene3D" id="1.10.150.130">
    <property type="match status" value="1"/>
</dbReference>
<evidence type="ECO:0000256" key="1">
    <source>
        <dbReference type="ARBA" id="ARBA00023125"/>
    </source>
</evidence>
<dbReference type="GeneID" id="59340399"/>
<feature type="region of interest" description="Disordered" evidence="4">
    <location>
        <begin position="385"/>
        <end position="405"/>
    </location>
</feature>
<keyword evidence="5" id="KW-0808">Transferase</keyword>